<dbReference type="EMBL" id="BRXR01000001">
    <property type="protein sequence ID" value="GLC31249.1"/>
    <property type="molecule type" value="Genomic_DNA"/>
</dbReference>
<sequence>MLTKLMKYELKATSRLLIPLYLILLLLSVINRFVFKLNDYDGIAKFINVFFMASYIILIFVVLIVTVIYMIVRFYKNLLTDEGYLMFTLPTKSHQLITSKLLITVLWTILSIAVILLSLFIAFAKPDSMPAIIDGIRQTMLSINRDFGGNSVLFIIEVVIMCLLSLVSNILLIYVSIALGQLFSKHKIIGSFAAYMAIYTVIQFLMLMLFGTLGVYTSNKPDIALLFPKVFFPLVILMLIIMGVGCYIGTNYIFKRKLNLD</sequence>
<comment type="caution">
    <text evidence="2">The sequence shown here is derived from an EMBL/GenBank/DDBJ whole genome shotgun (WGS) entry which is preliminary data.</text>
</comment>
<keyword evidence="1" id="KW-0472">Membrane</keyword>
<feature type="transmembrane region" description="Helical" evidence="1">
    <location>
        <begin position="192"/>
        <end position="210"/>
    </location>
</feature>
<accession>A0ABQ5N7S5</accession>
<feature type="transmembrane region" description="Helical" evidence="1">
    <location>
        <begin position="152"/>
        <end position="180"/>
    </location>
</feature>
<evidence type="ECO:0000313" key="2">
    <source>
        <dbReference type="EMBL" id="GLC31249.1"/>
    </source>
</evidence>
<dbReference type="Proteomes" id="UP001208567">
    <property type="component" value="Unassembled WGS sequence"/>
</dbReference>
<gene>
    <name evidence="2" type="ORF">bsdE14_26590</name>
</gene>
<keyword evidence="1" id="KW-1133">Transmembrane helix</keyword>
<dbReference type="RefSeq" id="WP_264850526.1">
    <property type="nucleotide sequence ID" value="NZ_BRXR01000001.1"/>
</dbReference>
<evidence type="ECO:0000256" key="1">
    <source>
        <dbReference type="SAM" id="Phobius"/>
    </source>
</evidence>
<protein>
    <recommendedName>
        <fullName evidence="4">ABC transporter permease</fullName>
    </recommendedName>
</protein>
<reference evidence="2 3" key="1">
    <citation type="journal article" date="2024" name="Int. J. Syst. Evol. Microbiol.">
        <title>Clostridium omnivorum sp. nov., isolated from anoxic soil under the treatment of reductive soil disinfestation.</title>
        <authorList>
            <person name="Ueki A."/>
            <person name="Tonouchi A."/>
            <person name="Kaku N."/>
            <person name="Honma S."/>
            <person name="Ueki K."/>
        </authorList>
    </citation>
    <scope>NUCLEOTIDE SEQUENCE [LARGE SCALE GENOMIC DNA]</scope>
    <source>
        <strain evidence="2 3">E14</strain>
    </source>
</reference>
<organism evidence="2 3">
    <name type="scientific">Clostridium omnivorum</name>
    <dbReference type="NCBI Taxonomy" id="1604902"/>
    <lineage>
        <taxon>Bacteria</taxon>
        <taxon>Bacillati</taxon>
        <taxon>Bacillota</taxon>
        <taxon>Clostridia</taxon>
        <taxon>Eubacteriales</taxon>
        <taxon>Clostridiaceae</taxon>
        <taxon>Clostridium</taxon>
    </lineage>
</organism>
<name>A0ABQ5N7S5_9CLOT</name>
<keyword evidence="1" id="KW-0812">Transmembrane</keyword>
<feature type="transmembrane region" description="Helical" evidence="1">
    <location>
        <begin position="101"/>
        <end position="124"/>
    </location>
</feature>
<evidence type="ECO:0008006" key="4">
    <source>
        <dbReference type="Google" id="ProtNLM"/>
    </source>
</evidence>
<keyword evidence="3" id="KW-1185">Reference proteome</keyword>
<feature type="transmembrane region" description="Helical" evidence="1">
    <location>
        <begin position="48"/>
        <end position="72"/>
    </location>
</feature>
<feature type="transmembrane region" description="Helical" evidence="1">
    <location>
        <begin position="230"/>
        <end position="254"/>
    </location>
</feature>
<evidence type="ECO:0000313" key="3">
    <source>
        <dbReference type="Proteomes" id="UP001208567"/>
    </source>
</evidence>
<proteinExistence type="predicted"/>